<organism evidence="1 2">
    <name type="scientific">Papilio xuthus</name>
    <name type="common">Asian swallowtail butterfly</name>
    <dbReference type="NCBI Taxonomy" id="66420"/>
    <lineage>
        <taxon>Eukaryota</taxon>
        <taxon>Metazoa</taxon>
        <taxon>Ecdysozoa</taxon>
        <taxon>Arthropoda</taxon>
        <taxon>Hexapoda</taxon>
        <taxon>Insecta</taxon>
        <taxon>Pterygota</taxon>
        <taxon>Neoptera</taxon>
        <taxon>Endopterygota</taxon>
        <taxon>Lepidoptera</taxon>
        <taxon>Glossata</taxon>
        <taxon>Ditrysia</taxon>
        <taxon>Papilionoidea</taxon>
        <taxon>Papilionidae</taxon>
        <taxon>Papilioninae</taxon>
        <taxon>Papilio</taxon>
    </lineage>
</organism>
<evidence type="ECO:0000313" key="1">
    <source>
        <dbReference type="EMBL" id="KPI93418.1"/>
    </source>
</evidence>
<gene>
    <name evidence="1" type="ORF">RR46_10678</name>
</gene>
<dbReference type="EMBL" id="KQ459602">
    <property type="protein sequence ID" value="KPI93418.1"/>
    <property type="molecule type" value="Genomic_DNA"/>
</dbReference>
<evidence type="ECO:0000313" key="2">
    <source>
        <dbReference type="Proteomes" id="UP000053268"/>
    </source>
</evidence>
<protein>
    <submittedName>
        <fullName evidence="1">Uncharacterized protein</fullName>
    </submittedName>
</protein>
<accession>A0A194PK80</accession>
<dbReference type="AlphaFoldDB" id="A0A194PK80"/>
<sequence length="89" mass="10061">MNTDIRGVRWRIGRLGGRGIDYRTLTNTEPRSLPCFVQTGRARYVQTRDGAAPTLRCNTGPMRFVVTFTRSDKANIMNVSNRQQTDNVG</sequence>
<name>A0A194PK80_PAPXU</name>
<keyword evidence="2" id="KW-1185">Reference proteome</keyword>
<proteinExistence type="predicted"/>
<dbReference type="Proteomes" id="UP000053268">
    <property type="component" value="Unassembled WGS sequence"/>
</dbReference>
<reference evidence="1 2" key="1">
    <citation type="journal article" date="2015" name="Nat. Commun.">
        <title>Outbred genome sequencing and CRISPR/Cas9 gene editing in butterflies.</title>
        <authorList>
            <person name="Li X."/>
            <person name="Fan D."/>
            <person name="Zhang W."/>
            <person name="Liu G."/>
            <person name="Zhang L."/>
            <person name="Zhao L."/>
            <person name="Fang X."/>
            <person name="Chen L."/>
            <person name="Dong Y."/>
            <person name="Chen Y."/>
            <person name="Ding Y."/>
            <person name="Zhao R."/>
            <person name="Feng M."/>
            <person name="Zhu Y."/>
            <person name="Feng Y."/>
            <person name="Jiang X."/>
            <person name="Zhu D."/>
            <person name="Xiang H."/>
            <person name="Feng X."/>
            <person name="Li S."/>
            <person name="Wang J."/>
            <person name="Zhang G."/>
            <person name="Kronforst M.R."/>
            <person name="Wang W."/>
        </authorList>
    </citation>
    <scope>NUCLEOTIDE SEQUENCE [LARGE SCALE GENOMIC DNA]</scope>
    <source>
        <strain evidence="1">Ya'a_city_454_Px</strain>
        <tissue evidence="1">Whole body</tissue>
    </source>
</reference>